<evidence type="ECO:0000259" key="10">
    <source>
        <dbReference type="Pfam" id="PF14537"/>
    </source>
</evidence>
<dbReference type="EMBL" id="AP023213">
    <property type="protein sequence ID" value="BCG49145.1"/>
    <property type="molecule type" value="Genomic_DNA"/>
</dbReference>
<dbReference type="GO" id="GO:0030313">
    <property type="term" value="C:cell envelope"/>
    <property type="evidence" value="ECO:0007669"/>
    <property type="project" value="UniProtKB-SubCell"/>
</dbReference>
<keyword evidence="8" id="KW-0408">Iron</keyword>
<dbReference type="RefSeq" id="WP_185243672.1">
    <property type="nucleotide sequence ID" value="NZ_AP023213.1"/>
</dbReference>
<proteinExistence type="predicted"/>
<evidence type="ECO:0000256" key="5">
    <source>
        <dbReference type="ARBA" id="ARBA00022723"/>
    </source>
</evidence>
<dbReference type="KEGG" id="gbn:GEOBRER4_38950"/>
<comment type="cofactor">
    <cofactor evidence="1">
        <name>heme c</name>
        <dbReference type="ChEBI" id="CHEBI:61717"/>
    </cofactor>
</comment>
<keyword evidence="3" id="KW-0813">Transport</keyword>
<keyword evidence="7" id="KW-0249">Electron transport</keyword>
<evidence type="ECO:0000256" key="6">
    <source>
        <dbReference type="ARBA" id="ARBA00022729"/>
    </source>
</evidence>
<dbReference type="InterPro" id="IPR051829">
    <property type="entry name" value="Multiheme_Cytochr_ET"/>
</dbReference>
<dbReference type="NCBIfam" id="NF040967">
    <property type="entry name" value="cytc_ExtN"/>
    <property type="match status" value="1"/>
</dbReference>
<evidence type="ECO:0000256" key="4">
    <source>
        <dbReference type="ARBA" id="ARBA00022617"/>
    </source>
</evidence>
<dbReference type="Proteomes" id="UP000515472">
    <property type="component" value="Chromosome"/>
</dbReference>
<dbReference type="Pfam" id="PF14537">
    <property type="entry name" value="Cytochrom_c3_2"/>
    <property type="match status" value="1"/>
</dbReference>
<feature type="chain" id="PRO_5027641070" evidence="9">
    <location>
        <begin position="23"/>
        <end position="418"/>
    </location>
</feature>
<dbReference type="InterPro" id="IPR036280">
    <property type="entry name" value="Multihaem_cyt_sf"/>
</dbReference>
<dbReference type="AlphaFoldDB" id="A0A6S6MCL6"/>
<keyword evidence="12" id="KW-1185">Reference proteome</keyword>
<dbReference type="GO" id="GO:0046872">
    <property type="term" value="F:metal ion binding"/>
    <property type="evidence" value="ECO:0007669"/>
    <property type="project" value="UniProtKB-KW"/>
</dbReference>
<keyword evidence="6 9" id="KW-0732">Signal</keyword>
<evidence type="ECO:0000313" key="11">
    <source>
        <dbReference type="EMBL" id="BCG49145.1"/>
    </source>
</evidence>
<evidence type="ECO:0000256" key="1">
    <source>
        <dbReference type="ARBA" id="ARBA00001926"/>
    </source>
</evidence>
<accession>A0A6S6MCL6</accession>
<sequence length="418" mass="46830">MRSMMLCIVACFLLLSAAAALGRENCTDCHKIALSGVHAGVPCLSCHLSESDTLKDPAAASARAAGCVGCHKGYQALFGRAMGTRERETAFVARGFGKGDPEFFGKNCSSCHLKGCIDCHGGKGHEIAKPRDRDCFACHKGYFVGTDYYGMAPREDSMRYQRGDTAYGESFLKMTPDLHAEAGLSCADCHSMASLATGRPSSKGCLDCHEPKRSVPEHRIAAHLEKMECWACHSAWAAQEYGTFYLRFSDSPSQELYRVRRDQASEEYVKSAYLRKQDAPPLGLNGRGKVSPIRPQFIGYFTDIRQDRAIWEENRLMTAEWKAFFPHTVRRGSVMCEGCHDNPRRFLFEPAADRIYQLQADGMTLPSFWDQSGQKVVNGSFLPAARYRELNRKTPAYRRAYLERWRKLIDHVEASSPR</sequence>
<protein>
    <submittedName>
        <fullName evidence="11">Cytochrome c</fullName>
    </submittedName>
</protein>
<dbReference type="CDD" id="cd08168">
    <property type="entry name" value="Cytochrom_C3"/>
    <property type="match status" value="1"/>
</dbReference>
<keyword evidence="5" id="KW-0479">Metal-binding</keyword>
<name>A0A6S6MCL6_9BACT</name>
<evidence type="ECO:0000256" key="8">
    <source>
        <dbReference type="ARBA" id="ARBA00023004"/>
    </source>
</evidence>
<dbReference type="GO" id="GO:0016491">
    <property type="term" value="F:oxidoreductase activity"/>
    <property type="evidence" value="ECO:0007669"/>
    <property type="project" value="TreeGrafter"/>
</dbReference>
<comment type="subcellular location">
    <subcellularLocation>
        <location evidence="2">Cell envelope</location>
    </subcellularLocation>
</comment>
<evidence type="ECO:0000256" key="7">
    <source>
        <dbReference type="ARBA" id="ARBA00022982"/>
    </source>
</evidence>
<dbReference type="PANTHER" id="PTHR35038:SF8">
    <property type="entry name" value="C-TYPE POLYHEME CYTOCHROME OMCC"/>
    <property type="match status" value="1"/>
</dbReference>
<dbReference type="NCBIfam" id="NF040968">
    <property type="entry name" value="FeS_ExtO"/>
    <property type="match status" value="1"/>
</dbReference>
<evidence type="ECO:0000313" key="12">
    <source>
        <dbReference type="Proteomes" id="UP000515472"/>
    </source>
</evidence>
<feature type="signal peptide" evidence="9">
    <location>
        <begin position="1"/>
        <end position="22"/>
    </location>
</feature>
<evidence type="ECO:0000256" key="2">
    <source>
        <dbReference type="ARBA" id="ARBA00004196"/>
    </source>
</evidence>
<dbReference type="Gene3D" id="3.90.10.10">
    <property type="entry name" value="Cytochrome C3"/>
    <property type="match status" value="2"/>
</dbReference>
<organism evidence="11 12">
    <name type="scientific">Citrifermentans bremense</name>
    <dbReference type="NCBI Taxonomy" id="60035"/>
    <lineage>
        <taxon>Bacteria</taxon>
        <taxon>Pseudomonadati</taxon>
        <taxon>Thermodesulfobacteriota</taxon>
        <taxon>Desulfuromonadia</taxon>
        <taxon>Geobacterales</taxon>
        <taxon>Geobacteraceae</taxon>
        <taxon>Citrifermentans</taxon>
    </lineage>
</organism>
<dbReference type="InterPro" id="IPR012286">
    <property type="entry name" value="Tetrahaem_cytochrome"/>
</dbReference>
<reference evidence="11 12" key="1">
    <citation type="submission" date="2020-06" db="EMBL/GenBank/DDBJ databases">
        <title>Interaction of electrochemicaly active bacteria, Geobacter bremensis R4 on different carbon anode.</title>
        <authorList>
            <person name="Meng L."/>
            <person name="Yoshida N."/>
        </authorList>
    </citation>
    <scope>NUCLEOTIDE SEQUENCE [LARGE SCALE GENOMIC DNA]</scope>
    <source>
        <strain evidence="11 12">R4</strain>
    </source>
</reference>
<feature type="domain" description="Tetrahaem cytochrome" evidence="10">
    <location>
        <begin position="179"/>
        <end position="239"/>
    </location>
</feature>
<dbReference type="PANTHER" id="PTHR35038">
    <property type="entry name" value="DISSIMILATORY SULFITE REDUCTASE SIRA"/>
    <property type="match status" value="1"/>
</dbReference>
<keyword evidence="4" id="KW-0349">Heme</keyword>
<evidence type="ECO:0000256" key="3">
    <source>
        <dbReference type="ARBA" id="ARBA00022448"/>
    </source>
</evidence>
<gene>
    <name evidence="11" type="ORF">GEOBRER4_38950</name>
</gene>
<dbReference type="SUPFAM" id="SSF48695">
    <property type="entry name" value="Multiheme cytochromes"/>
    <property type="match status" value="1"/>
</dbReference>
<evidence type="ECO:0000256" key="9">
    <source>
        <dbReference type="SAM" id="SignalP"/>
    </source>
</evidence>